<dbReference type="AlphaFoldDB" id="A0AAU7W039"/>
<accession>A0AAU7W039</accession>
<dbReference type="PANTHER" id="PTHR38600:SF2">
    <property type="entry name" value="SLL0088 PROTEIN"/>
    <property type="match status" value="1"/>
</dbReference>
<organism evidence="2">
    <name type="scientific">Microbacterium sp. A8/3-1</name>
    <dbReference type="NCBI Taxonomy" id="3160749"/>
    <lineage>
        <taxon>Bacteria</taxon>
        <taxon>Bacillati</taxon>
        <taxon>Actinomycetota</taxon>
        <taxon>Actinomycetes</taxon>
        <taxon>Micrococcales</taxon>
        <taxon>Microbacteriaceae</taxon>
        <taxon>Microbacterium</taxon>
    </lineage>
</organism>
<dbReference type="InterPro" id="IPR036388">
    <property type="entry name" value="WH-like_DNA-bd_sf"/>
</dbReference>
<dbReference type="Pfam" id="PF12840">
    <property type="entry name" value="HTH_20"/>
    <property type="match status" value="1"/>
</dbReference>
<evidence type="ECO:0000259" key="1">
    <source>
        <dbReference type="PROSITE" id="PS50987"/>
    </source>
</evidence>
<dbReference type="PROSITE" id="PS50987">
    <property type="entry name" value="HTH_ARSR_2"/>
    <property type="match status" value="1"/>
</dbReference>
<dbReference type="InterPro" id="IPR036390">
    <property type="entry name" value="WH_DNA-bd_sf"/>
</dbReference>
<sequence>MPTATDELSIVFHALADPTRRGMLERLSRGDATVGELGAPFAMSGPAVSQHLRVLEKAKLVERRTRAQWRVCSLSQEPLDEAAAWVERNRREWHGRFDQLDAVLAEPEAEAEESGR</sequence>
<dbReference type="PANTHER" id="PTHR38600">
    <property type="entry name" value="TRANSCRIPTIONAL REGULATORY PROTEIN"/>
    <property type="match status" value="1"/>
</dbReference>
<dbReference type="PRINTS" id="PR00778">
    <property type="entry name" value="HTHARSR"/>
</dbReference>
<dbReference type="GO" id="GO:0003700">
    <property type="term" value="F:DNA-binding transcription factor activity"/>
    <property type="evidence" value="ECO:0007669"/>
    <property type="project" value="InterPro"/>
</dbReference>
<name>A0AAU7W039_9MICO</name>
<dbReference type="InterPro" id="IPR001845">
    <property type="entry name" value="HTH_ArsR_DNA-bd_dom"/>
</dbReference>
<dbReference type="Gene3D" id="1.10.10.10">
    <property type="entry name" value="Winged helix-like DNA-binding domain superfamily/Winged helix DNA-binding domain"/>
    <property type="match status" value="1"/>
</dbReference>
<dbReference type="EMBL" id="CP158357">
    <property type="protein sequence ID" value="XBX79346.1"/>
    <property type="molecule type" value="Genomic_DNA"/>
</dbReference>
<dbReference type="SMART" id="SM00418">
    <property type="entry name" value="HTH_ARSR"/>
    <property type="match status" value="1"/>
</dbReference>
<proteinExistence type="predicted"/>
<dbReference type="InterPro" id="IPR011991">
    <property type="entry name" value="ArsR-like_HTH"/>
</dbReference>
<dbReference type="SUPFAM" id="SSF46785">
    <property type="entry name" value="Winged helix' DNA-binding domain"/>
    <property type="match status" value="1"/>
</dbReference>
<dbReference type="CDD" id="cd00090">
    <property type="entry name" value="HTH_ARSR"/>
    <property type="match status" value="1"/>
</dbReference>
<feature type="domain" description="HTH arsR-type" evidence="1">
    <location>
        <begin position="1"/>
        <end position="94"/>
    </location>
</feature>
<gene>
    <name evidence="2" type="ORF">ABS642_04475</name>
</gene>
<dbReference type="RefSeq" id="WP_350352400.1">
    <property type="nucleotide sequence ID" value="NZ_CP158357.1"/>
</dbReference>
<reference evidence="2" key="1">
    <citation type="submission" date="2024-06" db="EMBL/GenBank/DDBJ databases">
        <title>Draft genome sequence of Microbacterium sp. strain A8/3-1, isolated from Oxytropis tragacanthoides Fisch. ex DC. Root nodules in the Altai region of Russia.</title>
        <authorList>
            <person name="Sazanova A."/>
            <person name="Guro P."/>
            <person name="Kuznetsova I."/>
            <person name="Belimov A."/>
            <person name="Safronova V."/>
        </authorList>
    </citation>
    <scope>NUCLEOTIDE SEQUENCE</scope>
    <source>
        <strain evidence="2">A8/3-1</strain>
    </source>
</reference>
<evidence type="ECO:0000313" key="2">
    <source>
        <dbReference type="EMBL" id="XBX79346.1"/>
    </source>
</evidence>
<protein>
    <submittedName>
        <fullName evidence="2">Metalloregulator ArsR/SmtB family transcription factor</fullName>
    </submittedName>
</protein>
<dbReference type="NCBIfam" id="NF033788">
    <property type="entry name" value="HTH_metalloreg"/>
    <property type="match status" value="1"/>
</dbReference>